<feature type="compositionally biased region" description="Polar residues" evidence="1">
    <location>
        <begin position="39"/>
        <end position="60"/>
    </location>
</feature>
<dbReference type="Proteomes" id="UP000663505">
    <property type="component" value="Chromosome"/>
</dbReference>
<accession>A0A9X7VYS9</accession>
<gene>
    <name evidence="3" type="ORF">JZ786_22795</name>
</gene>
<reference evidence="3 4" key="1">
    <citation type="submission" date="2021-02" db="EMBL/GenBank/DDBJ databases">
        <title>Alicyclobacillus curvatus sp. nov. and Alicyclobacillus mengziensis sp. nov., two acidophilic bacteria isolated from acid mine drainage.</title>
        <authorList>
            <person name="Huang Y."/>
        </authorList>
    </citation>
    <scope>NUCLEOTIDE SEQUENCE [LARGE SCALE GENOMIC DNA]</scope>
    <source>
        <strain evidence="3 4">S30H14</strain>
    </source>
</reference>
<dbReference type="KEGG" id="afx:JZ786_22795"/>
<evidence type="ECO:0000313" key="4">
    <source>
        <dbReference type="Proteomes" id="UP000663505"/>
    </source>
</evidence>
<evidence type="ECO:0000256" key="2">
    <source>
        <dbReference type="SAM" id="SignalP"/>
    </source>
</evidence>
<evidence type="ECO:0000313" key="3">
    <source>
        <dbReference type="EMBL" id="QSO47189.1"/>
    </source>
</evidence>
<keyword evidence="2" id="KW-0732">Signal</keyword>
<dbReference type="RefSeq" id="WP_206656547.1">
    <property type="nucleotide sequence ID" value="NZ_CP071182.1"/>
</dbReference>
<dbReference type="EMBL" id="CP071182">
    <property type="protein sequence ID" value="QSO47189.1"/>
    <property type="molecule type" value="Genomic_DNA"/>
</dbReference>
<feature type="signal peptide" evidence="2">
    <location>
        <begin position="1"/>
        <end position="23"/>
    </location>
</feature>
<dbReference type="AlphaFoldDB" id="A0A9X7VYS9"/>
<feature type="chain" id="PRO_5040742914" evidence="2">
    <location>
        <begin position="24"/>
        <end position="484"/>
    </location>
</feature>
<organism evidence="3 4">
    <name type="scientific">Alicyclobacillus mengziensis</name>
    <dbReference type="NCBI Taxonomy" id="2931921"/>
    <lineage>
        <taxon>Bacteria</taxon>
        <taxon>Bacillati</taxon>
        <taxon>Bacillota</taxon>
        <taxon>Bacilli</taxon>
        <taxon>Bacillales</taxon>
        <taxon>Alicyclobacillaceae</taxon>
        <taxon>Alicyclobacillus</taxon>
    </lineage>
</organism>
<name>A0A9X7VYS9_9BACL</name>
<protein>
    <submittedName>
        <fullName evidence="3">Uncharacterized protein</fullName>
    </submittedName>
</protein>
<proteinExistence type="predicted"/>
<keyword evidence="4" id="KW-1185">Reference proteome</keyword>
<sequence>MPRMTKRSTILITALRFAFALTACGTPTDPRGVGVPATIPSQSIGQPGGSQTASHQLGDNSLSSSSQSRSPLYHPVVTRLPDSIPASTVDGVKAAVLPDVTLGAIPLWSPSGNTFAYAAKPSTGSYIIGTLQPFRLEMIQFGSNVHVVAISDTQMTVTTGSYRQDFYYPFLTNDQTGGLQLGSRQAWKAATDAWQHWVVTARGPAVVTGGYQPATLALTLTNGTTVKLGGGEVYLSPDRTFGAVSLRPREPRNIHPVGGVAVLAENQPSNATSPISIWDFAETGGPKRLAIIRLPKVQLPSQAGPGVLQNIVFSPNDKYVAVVVQGEYGVGPKLLGQTFIYQTNNGRLVGTALYGNGTFWLPNSQGLWLGTPLPAGQGHDTVASLNGQILSTWPEGRVNDILAITYDKVVTFSWNPRRTLRVSRTLAGNTQTAQGKWKIIQGQPLQGQTFTGLPPLSNPNGTTVSPAGHAAITEFNTTPILLQW</sequence>
<evidence type="ECO:0000256" key="1">
    <source>
        <dbReference type="SAM" id="MobiDB-lite"/>
    </source>
</evidence>
<feature type="region of interest" description="Disordered" evidence="1">
    <location>
        <begin position="32"/>
        <end position="70"/>
    </location>
</feature>
<dbReference type="SUPFAM" id="SSF82171">
    <property type="entry name" value="DPP6 N-terminal domain-like"/>
    <property type="match status" value="1"/>
</dbReference>
<feature type="compositionally biased region" description="Low complexity" evidence="1">
    <location>
        <begin position="61"/>
        <end position="70"/>
    </location>
</feature>